<feature type="compositionally biased region" description="Acidic residues" evidence="1">
    <location>
        <begin position="685"/>
        <end position="697"/>
    </location>
</feature>
<evidence type="ECO:0000256" key="1">
    <source>
        <dbReference type="SAM" id="MobiDB-lite"/>
    </source>
</evidence>
<dbReference type="AlphaFoldDB" id="A0A9D9DM80"/>
<dbReference type="EMBL" id="JADIND010000078">
    <property type="protein sequence ID" value="MBO8430457.1"/>
    <property type="molecule type" value="Genomic_DNA"/>
</dbReference>
<proteinExistence type="predicted"/>
<feature type="compositionally biased region" description="Low complexity" evidence="1">
    <location>
        <begin position="413"/>
        <end position="422"/>
    </location>
</feature>
<evidence type="ECO:0000313" key="3">
    <source>
        <dbReference type="Proteomes" id="UP000823632"/>
    </source>
</evidence>
<sequence length="785" mass="88688">MKVLEVKNNLVKIEYNQEDNLLLAGFVVIEDSLSPYVAQIMSLKADNGMNYAIVKLLFTFNDEGILKNYNGSIPSLDAEVTRLDGRDLLDILPVNTPVEIGNIANQDIALNVDMSIFEKNLLICSDNYENSNILLENFIYQLTEHNCKSVVFDNEGSFGGQKLSFGLDFKLPLNYETINYIYEHDLGNVDPASKAVIQDIFLEVQEYSKTVLEKFIPFDNFLAVVDEQYRATGIPELVLLKNKLLRYKEMNVFAQSPKEIQSLQSAIRANMTNTLDISSAEESLQNEIIKYVYNTIDDMDLFVYSFVQLNNGNADKRIIRHFLTKNKIYTTTICSHNFKYIYELKERANNMILFAPLTMQHDFSAYNTFLNKLNSDEFLIYGKATQHMPLIVELVSMVEEEIPEPAQADTYAEEQSSQAESVEPAEDSFSEESNSYSYETLIEDTAVQDEEAANQVDEETSEKAADEIPSSDSDEPISNDTQTQSSEALETSESEIPDEQYDETGDSEEEEVESEEDIEDSDEEEEYEEEIEEVDSQNSVDEVDTVLDAEDDEQEDETEPEEVSETPQDESDEVDTETLTNIIDEEIQAEALNPADSEEIIDGEFKEIDDNIEHLESSIEESSLDMPENDSNMELPQIEGVDETELPDNPESQDEDTNALDDRVSKDVDELIYSSEKQEIPSIDDIVENENSEDSLTEEDLNFIQDVNSPTTEDSLPVYPAETPEGEGKDELALAAGDHVSHPKYGEGVIEKIIRYGNKALCSISFINVGRRLLDPAISEITKLD</sequence>
<gene>
    <name evidence="2" type="ORF">IAC76_03645</name>
</gene>
<feature type="compositionally biased region" description="Polar residues" evidence="1">
    <location>
        <begin position="478"/>
        <end position="489"/>
    </location>
</feature>
<evidence type="ECO:0000313" key="2">
    <source>
        <dbReference type="EMBL" id="MBO8430457.1"/>
    </source>
</evidence>
<organism evidence="2 3">
    <name type="scientific">Candidatus Scatousia excrementipullorum</name>
    <dbReference type="NCBI Taxonomy" id="2840936"/>
    <lineage>
        <taxon>Bacteria</taxon>
        <taxon>Candidatus Scatousia</taxon>
    </lineage>
</organism>
<comment type="caution">
    <text evidence="2">The sequence shown here is derived from an EMBL/GenBank/DDBJ whole genome shotgun (WGS) entry which is preliminary data.</text>
</comment>
<reference evidence="2" key="2">
    <citation type="journal article" date="2021" name="PeerJ">
        <title>Extensive microbial diversity within the chicken gut microbiome revealed by metagenomics and culture.</title>
        <authorList>
            <person name="Gilroy R."/>
            <person name="Ravi A."/>
            <person name="Getino M."/>
            <person name="Pursley I."/>
            <person name="Horton D.L."/>
            <person name="Alikhan N.F."/>
            <person name="Baker D."/>
            <person name="Gharbi K."/>
            <person name="Hall N."/>
            <person name="Watson M."/>
            <person name="Adriaenssens E.M."/>
            <person name="Foster-Nyarko E."/>
            <person name="Jarju S."/>
            <person name="Secka A."/>
            <person name="Antonio M."/>
            <person name="Oren A."/>
            <person name="Chaudhuri R.R."/>
            <person name="La Ragione R."/>
            <person name="Hildebrand F."/>
            <person name="Pallen M.J."/>
        </authorList>
    </citation>
    <scope>NUCLEOTIDE SEQUENCE</scope>
    <source>
        <strain evidence="2">10192</strain>
    </source>
</reference>
<reference evidence="2" key="1">
    <citation type="submission" date="2020-10" db="EMBL/GenBank/DDBJ databases">
        <authorList>
            <person name="Gilroy R."/>
        </authorList>
    </citation>
    <scope>NUCLEOTIDE SEQUENCE</scope>
    <source>
        <strain evidence="2">10192</strain>
    </source>
</reference>
<accession>A0A9D9DM80</accession>
<feature type="compositionally biased region" description="Acidic residues" evidence="1">
    <location>
        <begin position="451"/>
        <end position="460"/>
    </location>
</feature>
<feature type="region of interest" description="Disordered" evidence="1">
    <location>
        <begin position="451"/>
        <end position="596"/>
    </location>
</feature>
<feature type="compositionally biased region" description="Acidic residues" evidence="1">
    <location>
        <begin position="640"/>
        <end position="659"/>
    </location>
</feature>
<feature type="region of interest" description="Disordered" evidence="1">
    <location>
        <begin position="707"/>
        <end position="726"/>
    </location>
</feature>
<dbReference type="Proteomes" id="UP000823632">
    <property type="component" value="Unassembled WGS sequence"/>
</dbReference>
<feature type="region of interest" description="Disordered" evidence="1">
    <location>
        <begin position="611"/>
        <end position="697"/>
    </location>
</feature>
<name>A0A9D9DM80_9BACT</name>
<feature type="compositionally biased region" description="Basic and acidic residues" evidence="1">
    <location>
        <begin position="660"/>
        <end position="669"/>
    </location>
</feature>
<feature type="compositionally biased region" description="Acidic residues" evidence="1">
    <location>
        <begin position="490"/>
        <end position="576"/>
    </location>
</feature>
<feature type="region of interest" description="Disordered" evidence="1">
    <location>
        <begin position="407"/>
        <end position="434"/>
    </location>
</feature>
<protein>
    <submittedName>
        <fullName evidence="2">Uncharacterized protein</fullName>
    </submittedName>
</protein>